<evidence type="ECO:0000313" key="7">
    <source>
        <dbReference type="Proteomes" id="UP000217265"/>
    </source>
</evidence>
<protein>
    <submittedName>
        <fullName evidence="6">Molybdate ABC transporter substrate-binding protein</fullName>
    </submittedName>
</protein>
<accession>A0A290Q974</accession>
<keyword evidence="4" id="KW-0732">Signal</keyword>
<organism evidence="6 7">
    <name type="scientific">Nibricoccus aquaticus</name>
    <dbReference type="NCBI Taxonomy" id="2576891"/>
    <lineage>
        <taxon>Bacteria</taxon>
        <taxon>Pseudomonadati</taxon>
        <taxon>Verrucomicrobiota</taxon>
        <taxon>Opitutia</taxon>
        <taxon>Opitutales</taxon>
        <taxon>Opitutaceae</taxon>
        <taxon>Nibricoccus</taxon>
    </lineage>
</organism>
<proteinExistence type="inferred from homology"/>
<keyword evidence="3" id="KW-0479">Metal-binding</keyword>
<dbReference type="GO" id="GO:0030973">
    <property type="term" value="F:molybdate ion binding"/>
    <property type="evidence" value="ECO:0007669"/>
    <property type="project" value="TreeGrafter"/>
</dbReference>
<comment type="subunit">
    <text evidence="5">The complex is composed of two ATP-binding proteins (ModC), two transmembrane proteins (ModB) and a solute-binding protein (ModA).</text>
</comment>
<name>A0A290Q974_9BACT</name>
<dbReference type="Proteomes" id="UP000217265">
    <property type="component" value="Chromosome"/>
</dbReference>
<dbReference type="EMBL" id="CP023344">
    <property type="protein sequence ID" value="ATC64993.1"/>
    <property type="molecule type" value="Genomic_DNA"/>
</dbReference>
<dbReference type="SUPFAM" id="SSF53850">
    <property type="entry name" value="Periplasmic binding protein-like II"/>
    <property type="match status" value="1"/>
</dbReference>
<evidence type="ECO:0000256" key="5">
    <source>
        <dbReference type="ARBA" id="ARBA00062515"/>
    </source>
</evidence>
<dbReference type="NCBIfam" id="TIGR01256">
    <property type="entry name" value="modA"/>
    <property type="match status" value="1"/>
</dbReference>
<dbReference type="FunFam" id="3.40.190.10:FF:000035">
    <property type="entry name" value="Molybdate ABC transporter substrate-binding protein"/>
    <property type="match status" value="1"/>
</dbReference>
<dbReference type="OrthoDB" id="9785015at2"/>
<evidence type="ECO:0000313" key="6">
    <source>
        <dbReference type="EMBL" id="ATC64993.1"/>
    </source>
</evidence>
<gene>
    <name evidence="6" type="primary">modA</name>
    <name evidence="6" type="ORF">CMV30_14040</name>
</gene>
<dbReference type="GO" id="GO:1901359">
    <property type="term" value="F:tungstate binding"/>
    <property type="evidence" value="ECO:0007669"/>
    <property type="project" value="UniProtKB-ARBA"/>
</dbReference>
<comment type="similarity">
    <text evidence="1">Belongs to the bacterial solute-binding protein ModA family.</text>
</comment>
<dbReference type="InterPro" id="IPR050682">
    <property type="entry name" value="ModA/WtpA"/>
</dbReference>
<evidence type="ECO:0000256" key="3">
    <source>
        <dbReference type="ARBA" id="ARBA00022723"/>
    </source>
</evidence>
<sequence length="303" mass="32300">MPRAILKCTAPPETRSSFRRETIIHRRAIALSRARRPADSFAVPFVQRFRRLLALAALLNATLTSLAADLNVFAAASLSDALTEIAKTYEPASGDKLRLNLAASSLLARQIKEGAPADIFLSADEAKMDDLAKAGLLLAGTRRPLLGNTLVIVVNAENGPALSAPADLAKPAIARIALAEPQTVPAGIYAKTFLQNAGLWEKLSAKIIPTENVRACLAAVESGNVDAGIVYKTDALISRKVKIAYEIPAAEGPKITYPLAVLKDTKHEEAARKFAARLASPEARAIFEKYGFISDVGGVPSPR</sequence>
<dbReference type="Pfam" id="PF13531">
    <property type="entry name" value="SBP_bac_11"/>
    <property type="match status" value="1"/>
</dbReference>
<reference evidence="6 7" key="1">
    <citation type="submission" date="2017-09" db="EMBL/GenBank/DDBJ databases">
        <title>Complete genome sequence of Verrucomicrobial strain HZ-65, isolated from freshwater.</title>
        <authorList>
            <person name="Choi A."/>
        </authorList>
    </citation>
    <scope>NUCLEOTIDE SEQUENCE [LARGE SCALE GENOMIC DNA]</scope>
    <source>
        <strain evidence="6 7">HZ-65</strain>
    </source>
</reference>
<keyword evidence="2" id="KW-0500">Molybdenum</keyword>
<dbReference type="PANTHER" id="PTHR30632:SF0">
    <property type="entry name" value="SULFATE-BINDING PROTEIN"/>
    <property type="match status" value="1"/>
</dbReference>
<dbReference type="GO" id="GO:0046872">
    <property type="term" value="F:metal ion binding"/>
    <property type="evidence" value="ECO:0007669"/>
    <property type="project" value="UniProtKB-KW"/>
</dbReference>
<dbReference type="PANTHER" id="PTHR30632">
    <property type="entry name" value="MOLYBDATE-BINDING PERIPLASMIC PROTEIN"/>
    <property type="match status" value="1"/>
</dbReference>
<keyword evidence="7" id="KW-1185">Reference proteome</keyword>
<dbReference type="Gene3D" id="3.40.190.10">
    <property type="entry name" value="Periplasmic binding protein-like II"/>
    <property type="match status" value="2"/>
</dbReference>
<evidence type="ECO:0000256" key="2">
    <source>
        <dbReference type="ARBA" id="ARBA00022505"/>
    </source>
</evidence>
<dbReference type="AlphaFoldDB" id="A0A290Q974"/>
<evidence type="ECO:0000256" key="1">
    <source>
        <dbReference type="ARBA" id="ARBA00009175"/>
    </source>
</evidence>
<evidence type="ECO:0000256" key="4">
    <source>
        <dbReference type="ARBA" id="ARBA00022729"/>
    </source>
</evidence>
<dbReference type="GO" id="GO:0015689">
    <property type="term" value="P:molybdate ion transport"/>
    <property type="evidence" value="ECO:0007669"/>
    <property type="project" value="InterPro"/>
</dbReference>
<dbReference type="InterPro" id="IPR005950">
    <property type="entry name" value="ModA"/>
</dbReference>
<dbReference type="KEGG" id="vbh:CMV30_14040"/>